<dbReference type="Proteomes" id="UP000050761">
    <property type="component" value="Unassembled WGS sequence"/>
</dbReference>
<evidence type="ECO:0000313" key="4">
    <source>
        <dbReference type="WBParaSite" id="HPBE_0001179801-mRNA-1"/>
    </source>
</evidence>
<proteinExistence type="predicted"/>
<dbReference type="WBParaSite" id="HPBE_0001179801-mRNA-1">
    <property type="protein sequence ID" value="HPBE_0001179801-mRNA-1"/>
    <property type="gene ID" value="HPBE_0001179801"/>
</dbReference>
<feature type="region of interest" description="Disordered" evidence="1">
    <location>
        <begin position="1"/>
        <end position="42"/>
    </location>
</feature>
<evidence type="ECO:0000313" key="3">
    <source>
        <dbReference type="Proteomes" id="UP000050761"/>
    </source>
</evidence>
<protein>
    <submittedName>
        <fullName evidence="4">TIL domain-containing protein</fullName>
    </submittedName>
</protein>
<feature type="compositionally biased region" description="Acidic residues" evidence="1">
    <location>
        <begin position="7"/>
        <end position="18"/>
    </location>
</feature>
<reference evidence="4" key="2">
    <citation type="submission" date="2019-09" db="UniProtKB">
        <authorList>
            <consortium name="WormBaseParasite"/>
        </authorList>
    </citation>
    <scope>IDENTIFICATION</scope>
</reference>
<accession>A0A183FUE1</accession>
<evidence type="ECO:0000256" key="1">
    <source>
        <dbReference type="SAM" id="MobiDB-lite"/>
    </source>
</evidence>
<sequence length="119" mass="13337">MQTTEEPTQESEDWEGPVDDGHRLERTHKDPQKSMPKEVSAPHNSYKNYEIRIHFLGCLSNRIYTSCYRKCEVCCEKDSDCDTIVCGEPKCACNNGTALQSASDPQNGIGCIAIEDCKC</sequence>
<dbReference type="AlphaFoldDB" id="A0A183FUE1"/>
<evidence type="ECO:0000313" key="2">
    <source>
        <dbReference type="EMBL" id="VDO89895.1"/>
    </source>
</evidence>
<accession>A0A3P8D0G4</accession>
<keyword evidence="3" id="KW-1185">Reference proteome</keyword>
<feature type="compositionally biased region" description="Basic and acidic residues" evidence="1">
    <location>
        <begin position="19"/>
        <end position="36"/>
    </location>
</feature>
<name>A0A183FUE1_HELPZ</name>
<reference evidence="2 3" key="1">
    <citation type="submission" date="2018-11" db="EMBL/GenBank/DDBJ databases">
        <authorList>
            <consortium name="Pathogen Informatics"/>
        </authorList>
    </citation>
    <scope>NUCLEOTIDE SEQUENCE [LARGE SCALE GENOMIC DNA]</scope>
</reference>
<organism evidence="3 4">
    <name type="scientific">Heligmosomoides polygyrus</name>
    <name type="common">Parasitic roundworm</name>
    <dbReference type="NCBI Taxonomy" id="6339"/>
    <lineage>
        <taxon>Eukaryota</taxon>
        <taxon>Metazoa</taxon>
        <taxon>Ecdysozoa</taxon>
        <taxon>Nematoda</taxon>
        <taxon>Chromadorea</taxon>
        <taxon>Rhabditida</taxon>
        <taxon>Rhabditina</taxon>
        <taxon>Rhabditomorpha</taxon>
        <taxon>Strongyloidea</taxon>
        <taxon>Heligmosomidae</taxon>
        <taxon>Heligmosomoides</taxon>
    </lineage>
</organism>
<gene>
    <name evidence="2" type="ORF">HPBE_LOCUS11799</name>
</gene>
<dbReference type="EMBL" id="UZAH01027234">
    <property type="protein sequence ID" value="VDO89895.1"/>
    <property type="molecule type" value="Genomic_DNA"/>
</dbReference>